<accession>A0A5A7PY15</accession>
<dbReference type="Proteomes" id="UP000325081">
    <property type="component" value="Unassembled WGS sequence"/>
</dbReference>
<organism evidence="2 3">
    <name type="scientific">Striga asiatica</name>
    <name type="common">Asiatic witchweed</name>
    <name type="synonym">Buchnera asiatica</name>
    <dbReference type="NCBI Taxonomy" id="4170"/>
    <lineage>
        <taxon>Eukaryota</taxon>
        <taxon>Viridiplantae</taxon>
        <taxon>Streptophyta</taxon>
        <taxon>Embryophyta</taxon>
        <taxon>Tracheophyta</taxon>
        <taxon>Spermatophyta</taxon>
        <taxon>Magnoliopsida</taxon>
        <taxon>eudicotyledons</taxon>
        <taxon>Gunneridae</taxon>
        <taxon>Pentapetalae</taxon>
        <taxon>asterids</taxon>
        <taxon>lamiids</taxon>
        <taxon>Lamiales</taxon>
        <taxon>Orobanchaceae</taxon>
        <taxon>Buchnereae</taxon>
        <taxon>Striga</taxon>
    </lineage>
</organism>
<evidence type="ECO:0000313" key="2">
    <source>
        <dbReference type="EMBL" id="GER37664.1"/>
    </source>
</evidence>
<proteinExistence type="predicted"/>
<evidence type="ECO:0000313" key="3">
    <source>
        <dbReference type="Proteomes" id="UP000325081"/>
    </source>
</evidence>
<dbReference type="EMBL" id="BKCP01005405">
    <property type="protein sequence ID" value="GER37664.1"/>
    <property type="molecule type" value="Genomic_DNA"/>
</dbReference>
<sequence>MGLARVHYWGRERNWEINPARVVLADLPLGLPMADHARVDVREPVQAADTEDGAAGLGRGPEEAESGEPVVGHGGEVDRAAAARVEEEEGALVGSGHEDPAVAGAAYLGAVEVGEGSLEGGAVAAVCACGGGSA</sequence>
<comment type="caution">
    <text evidence="2">The sequence shown here is derived from an EMBL/GenBank/DDBJ whole genome shotgun (WGS) entry which is preliminary data.</text>
</comment>
<reference evidence="3" key="1">
    <citation type="journal article" date="2019" name="Curr. Biol.">
        <title>Genome Sequence of Striga asiatica Provides Insight into the Evolution of Plant Parasitism.</title>
        <authorList>
            <person name="Yoshida S."/>
            <person name="Kim S."/>
            <person name="Wafula E.K."/>
            <person name="Tanskanen J."/>
            <person name="Kim Y.M."/>
            <person name="Honaas L."/>
            <person name="Yang Z."/>
            <person name="Spallek T."/>
            <person name="Conn C.E."/>
            <person name="Ichihashi Y."/>
            <person name="Cheong K."/>
            <person name="Cui S."/>
            <person name="Der J.P."/>
            <person name="Gundlach H."/>
            <person name="Jiao Y."/>
            <person name="Hori C."/>
            <person name="Ishida J.K."/>
            <person name="Kasahara H."/>
            <person name="Kiba T."/>
            <person name="Kim M.S."/>
            <person name="Koo N."/>
            <person name="Laohavisit A."/>
            <person name="Lee Y.H."/>
            <person name="Lumba S."/>
            <person name="McCourt P."/>
            <person name="Mortimer J.C."/>
            <person name="Mutuku J.M."/>
            <person name="Nomura T."/>
            <person name="Sasaki-Sekimoto Y."/>
            <person name="Seto Y."/>
            <person name="Wang Y."/>
            <person name="Wakatake T."/>
            <person name="Sakakibara H."/>
            <person name="Demura T."/>
            <person name="Yamaguchi S."/>
            <person name="Yoneyama K."/>
            <person name="Manabe R.I."/>
            <person name="Nelson D.C."/>
            <person name="Schulman A.H."/>
            <person name="Timko M.P."/>
            <person name="dePamphilis C.W."/>
            <person name="Choi D."/>
            <person name="Shirasu K."/>
        </authorList>
    </citation>
    <scope>NUCLEOTIDE SEQUENCE [LARGE SCALE GENOMIC DNA]</scope>
    <source>
        <strain evidence="3">cv. UVA1</strain>
    </source>
</reference>
<feature type="region of interest" description="Disordered" evidence="1">
    <location>
        <begin position="45"/>
        <end position="77"/>
    </location>
</feature>
<keyword evidence="3" id="KW-1185">Reference proteome</keyword>
<name>A0A5A7PY15_STRAF</name>
<dbReference type="AlphaFoldDB" id="A0A5A7PY15"/>
<gene>
    <name evidence="2" type="ORF">STAS_14077</name>
</gene>
<protein>
    <submittedName>
        <fullName evidence="2">Uncharacterized protein</fullName>
    </submittedName>
</protein>
<evidence type="ECO:0000256" key="1">
    <source>
        <dbReference type="SAM" id="MobiDB-lite"/>
    </source>
</evidence>